<feature type="transmembrane region" description="Helical" evidence="5">
    <location>
        <begin position="258"/>
        <end position="277"/>
    </location>
</feature>
<dbReference type="PANTHER" id="PTHR32322:SF9">
    <property type="entry name" value="AMINO-ACID METABOLITE EFFLUX PUMP-RELATED"/>
    <property type="match status" value="1"/>
</dbReference>
<dbReference type="Pfam" id="PF00892">
    <property type="entry name" value="EamA"/>
    <property type="match status" value="2"/>
</dbReference>
<dbReference type="GO" id="GO:0016020">
    <property type="term" value="C:membrane"/>
    <property type="evidence" value="ECO:0007669"/>
    <property type="project" value="UniProtKB-SubCell"/>
</dbReference>
<feature type="transmembrane region" description="Helical" evidence="5">
    <location>
        <begin position="93"/>
        <end position="115"/>
    </location>
</feature>
<feature type="transmembrane region" description="Helical" evidence="5">
    <location>
        <begin position="67"/>
        <end position="87"/>
    </location>
</feature>
<keyword evidence="2 5" id="KW-0812">Transmembrane</keyword>
<feature type="domain" description="EamA" evidence="6">
    <location>
        <begin position="13"/>
        <end position="137"/>
    </location>
</feature>
<evidence type="ECO:0000256" key="4">
    <source>
        <dbReference type="ARBA" id="ARBA00023136"/>
    </source>
</evidence>
<dbReference type="InterPro" id="IPR050638">
    <property type="entry name" value="AA-Vitamin_Transporters"/>
</dbReference>
<evidence type="ECO:0000256" key="3">
    <source>
        <dbReference type="ARBA" id="ARBA00022989"/>
    </source>
</evidence>
<reference evidence="7 8" key="1">
    <citation type="submission" date="2009-05" db="EMBL/GenBank/DDBJ databases">
        <title>The draft genome of Acidovorax delafieldii 2AN.</title>
        <authorList>
            <consortium name="US DOE Joint Genome Institute (JGI-PGF)"/>
            <person name="Lucas S."/>
            <person name="Copeland A."/>
            <person name="Lapidus A."/>
            <person name="Glavina del Rio T."/>
            <person name="Tice H."/>
            <person name="Bruce D."/>
            <person name="Goodwin L."/>
            <person name="Pitluck S."/>
            <person name="Larimer F."/>
            <person name="Land M.L."/>
            <person name="Hauser L."/>
            <person name="Shelobolina E.S."/>
            <person name="Picardal F."/>
            <person name="Roden E."/>
            <person name="Emerson D."/>
        </authorList>
    </citation>
    <scope>NUCLEOTIDE SEQUENCE [LARGE SCALE GENOMIC DNA]</scope>
    <source>
        <strain evidence="7 8">2AN</strain>
    </source>
</reference>
<dbReference type="SUPFAM" id="SSF103481">
    <property type="entry name" value="Multidrug resistance efflux transporter EmrE"/>
    <property type="match status" value="2"/>
</dbReference>
<name>C5T9Z6_ACIDE</name>
<evidence type="ECO:0000256" key="2">
    <source>
        <dbReference type="ARBA" id="ARBA00022692"/>
    </source>
</evidence>
<dbReference type="PANTHER" id="PTHR32322">
    <property type="entry name" value="INNER MEMBRANE TRANSPORTER"/>
    <property type="match status" value="1"/>
</dbReference>
<evidence type="ECO:0000256" key="1">
    <source>
        <dbReference type="ARBA" id="ARBA00004141"/>
    </source>
</evidence>
<dbReference type="PATRIC" id="fig|573060.9.peg.1256"/>
<feature type="transmembrane region" description="Helical" evidence="5">
    <location>
        <begin position="188"/>
        <end position="207"/>
    </location>
</feature>
<feature type="transmembrane region" description="Helical" evidence="5">
    <location>
        <begin position="40"/>
        <end position="60"/>
    </location>
</feature>
<evidence type="ECO:0000259" key="6">
    <source>
        <dbReference type="Pfam" id="PF00892"/>
    </source>
</evidence>
<feature type="transmembrane region" description="Helical" evidence="5">
    <location>
        <begin position="12"/>
        <end position="34"/>
    </location>
</feature>
<sequence>MTTLAGPMRARDLLAALAVVVLWGVNFVAMKWGLRSFTPFQLGAMRYLCAALPLVLLVRAPRTHWRWVLLFGLFQGVGQFGFLFVALKMGMTAALASVLMQTQVFFTALFGFGVLRERPGRPLLLGLGLAGLGLLCFAMNQLQPGGTAAGTTVAGLLLTLCGAASWAASNIVSRLAQKASPGYEPFSFVVWSSLVPVLPFIVLSFVADPDAARWLDPASWAAVPLVAWLSVAYLGWAATVLGYGLWTSLLKRYPANRVAPFSLGVPVVGMAAGLWVLGEVVTAWQWAGVACVVAALVCVVLGPRWGIK</sequence>
<comment type="caution">
    <text evidence="7">The sequence shown here is derived from an EMBL/GenBank/DDBJ whole genome shotgun (WGS) entry which is preliminary data.</text>
</comment>
<gene>
    <name evidence="7" type="ORF">AcdelDRAFT_3726</name>
</gene>
<dbReference type="RefSeq" id="WP_005799438.1">
    <property type="nucleotide sequence ID" value="NZ_ACQT01000218.1"/>
</dbReference>
<dbReference type="AlphaFoldDB" id="C5T9Z6"/>
<proteinExistence type="predicted"/>
<feature type="transmembrane region" description="Helical" evidence="5">
    <location>
        <begin position="148"/>
        <end position="168"/>
    </location>
</feature>
<comment type="subcellular location">
    <subcellularLocation>
        <location evidence="1">Membrane</location>
        <topology evidence="1">Multi-pass membrane protein</topology>
    </subcellularLocation>
</comment>
<evidence type="ECO:0000313" key="7">
    <source>
        <dbReference type="EMBL" id="EER58701.1"/>
    </source>
</evidence>
<feature type="transmembrane region" description="Helical" evidence="5">
    <location>
        <begin position="283"/>
        <end position="302"/>
    </location>
</feature>
<evidence type="ECO:0000256" key="5">
    <source>
        <dbReference type="SAM" id="Phobius"/>
    </source>
</evidence>
<keyword evidence="3 5" id="KW-1133">Transmembrane helix</keyword>
<protein>
    <recommendedName>
        <fullName evidence="6">EamA domain-containing protein</fullName>
    </recommendedName>
</protein>
<organism evidence="7 8">
    <name type="scientific">Acidovorax delafieldii 2AN</name>
    <dbReference type="NCBI Taxonomy" id="573060"/>
    <lineage>
        <taxon>Bacteria</taxon>
        <taxon>Pseudomonadati</taxon>
        <taxon>Pseudomonadota</taxon>
        <taxon>Betaproteobacteria</taxon>
        <taxon>Burkholderiales</taxon>
        <taxon>Comamonadaceae</taxon>
        <taxon>Acidovorax</taxon>
    </lineage>
</organism>
<keyword evidence="8" id="KW-1185">Reference proteome</keyword>
<dbReference type="EMBL" id="ACQT01000218">
    <property type="protein sequence ID" value="EER58701.1"/>
    <property type="molecule type" value="Genomic_DNA"/>
</dbReference>
<evidence type="ECO:0000313" key="8">
    <source>
        <dbReference type="Proteomes" id="UP000003856"/>
    </source>
</evidence>
<dbReference type="InterPro" id="IPR037185">
    <property type="entry name" value="EmrE-like"/>
</dbReference>
<feature type="transmembrane region" description="Helical" evidence="5">
    <location>
        <begin position="122"/>
        <end position="142"/>
    </location>
</feature>
<feature type="domain" description="EamA" evidence="6">
    <location>
        <begin position="154"/>
        <end position="300"/>
    </location>
</feature>
<accession>C5T9Z6</accession>
<keyword evidence="4 5" id="KW-0472">Membrane</keyword>
<dbReference type="InterPro" id="IPR000620">
    <property type="entry name" value="EamA_dom"/>
</dbReference>
<feature type="transmembrane region" description="Helical" evidence="5">
    <location>
        <begin position="227"/>
        <end position="246"/>
    </location>
</feature>
<dbReference type="Proteomes" id="UP000003856">
    <property type="component" value="Unassembled WGS sequence"/>
</dbReference>